<sequence>MRGPDYFRDAADMASTLGAAHAIRVRCNGREDQYWRRYMSDMLSYEAPNRGNLRSSLVDAFNSAFKNASRLYQTCDNAAIQAESDFAVRGQEIAIRMATHYFPKDSDLPPASNRP</sequence>
<dbReference type="EMBL" id="AWFF01000032">
    <property type="protein sequence ID" value="KCZ55027.1"/>
    <property type="molecule type" value="Genomic_DNA"/>
</dbReference>
<dbReference type="InterPro" id="IPR012645">
    <property type="entry name" value="CHP02301"/>
</dbReference>
<protein>
    <recommendedName>
        <fullName evidence="3">TIGR02301 family protein</fullName>
    </recommendedName>
</protein>
<accession>A0A062U9Q7</accession>
<reference evidence="1 2" key="1">
    <citation type="journal article" date="2014" name="Antonie Van Leeuwenhoek">
        <title>Hyphomonas beringensis sp. nov. and Hyphomonas chukchiensis sp. nov., isolated from surface seawater of the Bering Sea and Chukchi Sea.</title>
        <authorList>
            <person name="Li C."/>
            <person name="Lai Q."/>
            <person name="Li G."/>
            <person name="Dong C."/>
            <person name="Wang J."/>
            <person name="Liao Y."/>
            <person name="Shao Z."/>
        </authorList>
    </citation>
    <scope>NUCLEOTIDE SEQUENCE [LARGE SCALE GENOMIC DNA]</scope>
    <source>
        <strain evidence="1 2">25B14_1</strain>
    </source>
</reference>
<dbReference type="Proteomes" id="UP000027037">
    <property type="component" value="Unassembled WGS sequence"/>
</dbReference>
<keyword evidence="2" id="KW-1185">Reference proteome</keyword>
<evidence type="ECO:0008006" key="3">
    <source>
        <dbReference type="Google" id="ProtNLM"/>
    </source>
</evidence>
<evidence type="ECO:0000313" key="2">
    <source>
        <dbReference type="Proteomes" id="UP000027037"/>
    </source>
</evidence>
<evidence type="ECO:0000313" key="1">
    <source>
        <dbReference type="EMBL" id="KCZ55027.1"/>
    </source>
</evidence>
<dbReference type="PATRIC" id="fig|1280946.3.peg.1495"/>
<dbReference type="NCBIfam" id="TIGR02301">
    <property type="entry name" value="TIGR02301 family protein"/>
    <property type="match status" value="1"/>
</dbReference>
<dbReference type="Pfam" id="PF09539">
    <property type="entry name" value="DUF2385"/>
    <property type="match status" value="1"/>
</dbReference>
<dbReference type="eggNOG" id="COG5451">
    <property type="taxonomic scope" value="Bacteria"/>
</dbReference>
<comment type="caution">
    <text evidence="1">The sequence shown here is derived from an EMBL/GenBank/DDBJ whole genome shotgun (WGS) entry which is preliminary data.</text>
</comment>
<gene>
    <name evidence="1" type="ORF">HY29_02120</name>
</gene>
<proteinExistence type="predicted"/>
<dbReference type="STRING" id="1280946.HY29_02120"/>
<organism evidence="1 2">
    <name type="scientific">Hyphomonas beringensis</name>
    <dbReference type="NCBI Taxonomy" id="1280946"/>
    <lineage>
        <taxon>Bacteria</taxon>
        <taxon>Pseudomonadati</taxon>
        <taxon>Pseudomonadota</taxon>
        <taxon>Alphaproteobacteria</taxon>
        <taxon>Hyphomonadales</taxon>
        <taxon>Hyphomonadaceae</taxon>
        <taxon>Hyphomonas</taxon>
    </lineage>
</organism>
<dbReference type="AlphaFoldDB" id="A0A062U9Q7"/>
<name>A0A062U9Q7_9PROT</name>
<dbReference type="RefSeq" id="WP_034794925.1">
    <property type="nucleotide sequence ID" value="NZ_AWFF01000032.1"/>
</dbReference>